<accession>A0A0N7GXV6</accession>
<keyword evidence="1" id="KW-0547">Nucleotide-binding</keyword>
<name>A0A0N7GXV6_9GAMM</name>
<dbReference type="Proteomes" id="UP000064939">
    <property type="component" value="Chromosome"/>
</dbReference>
<keyword evidence="2" id="KW-1185">Reference proteome</keyword>
<dbReference type="GO" id="GO:0005524">
    <property type="term" value="F:ATP binding"/>
    <property type="evidence" value="ECO:0007669"/>
    <property type="project" value="UniProtKB-KW"/>
</dbReference>
<reference evidence="1 2" key="1">
    <citation type="journal article" date="2015" name="Int. J. Syst. Evol. Microbiol.">
        <title>Acinetobacter equi sp. nov. isolated from horse faeces.</title>
        <authorList>
            <person name="Poppel M.T."/>
            <person name="Skiebe E."/>
            <person name="Laue M."/>
            <person name="Bergmann H."/>
            <person name="Ebersberger I."/>
            <person name="Garn T."/>
            <person name="Fruth A."/>
            <person name="Baumgardt S."/>
            <person name="Busse H.J."/>
            <person name="Wilharm G."/>
        </authorList>
    </citation>
    <scope>NUCLEOTIDE SEQUENCE [LARGE SCALE GENOMIC DNA]</scope>
    <source>
        <strain evidence="1 2">114</strain>
    </source>
</reference>
<dbReference type="AlphaFoldDB" id="A0A0N7GXV6"/>
<protein>
    <submittedName>
        <fullName evidence="1">ATP-binding protein</fullName>
    </submittedName>
</protein>
<proteinExistence type="predicted"/>
<dbReference type="KEGG" id="aei:AOY20_09680"/>
<evidence type="ECO:0000313" key="2">
    <source>
        <dbReference type="Proteomes" id="UP000064939"/>
    </source>
</evidence>
<dbReference type="STRING" id="1324350.AOY20_09680"/>
<organism evidence="1 2">
    <name type="scientific">Acinetobacter equi</name>
    <dbReference type="NCBI Taxonomy" id="1324350"/>
    <lineage>
        <taxon>Bacteria</taxon>
        <taxon>Pseudomonadati</taxon>
        <taxon>Pseudomonadota</taxon>
        <taxon>Gammaproteobacteria</taxon>
        <taxon>Moraxellales</taxon>
        <taxon>Moraxellaceae</taxon>
        <taxon>Acinetobacter</taxon>
    </lineage>
</organism>
<keyword evidence="1" id="KW-0067">ATP-binding</keyword>
<dbReference type="RefSeq" id="WP_054581668.1">
    <property type="nucleotide sequence ID" value="NZ_CP012808.1"/>
</dbReference>
<gene>
    <name evidence="1" type="ORF">AOY20_09680</name>
</gene>
<sequence>MMYLSSFAMTEPQDKIHLYYPCWLNVWESHMYNLALKSTKSHAWGFKRFGTSIDGYTREMIRTPRYKDYIDAMEQASDLALQQLSAKQRMQLFKSRTAFIYVDSWGESGPFENISSALHTAIIDTLPKNLVKKFSVKDFTCKIRGEKQSLVQAMKVAEDYLNWDLFDYVVICAAYRAIPVLVFSEEDIGVNKKEKKRSDDFKMNLSVERVGCFIFSRQESPIKVKCGHYVIPEDDQQLLTDIIEKESDINVFAFSGMRKMASEQTLLKNENNSPFKAINLTDKYGNSGCLSPALSWIYLEQQASDYGKMRTIVPDNFGGYSWFDTWYS</sequence>
<evidence type="ECO:0000313" key="1">
    <source>
        <dbReference type="EMBL" id="ALH95779.1"/>
    </source>
</evidence>
<dbReference type="EMBL" id="CP012808">
    <property type="protein sequence ID" value="ALH95779.1"/>
    <property type="molecule type" value="Genomic_DNA"/>
</dbReference>